<feature type="transmembrane region" description="Helical" evidence="8">
    <location>
        <begin position="6"/>
        <end position="25"/>
    </location>
</feature>
<feature type="transmembrane region" description="Helical" evidence="8">
    <location>
        <begin position="290"/>
        <end position="310"/>
    </location>
</feature>
<evidence type="ECO:0000313" key="9">
    <source>
        <dbReference type="EMBL" id="XFO72535.1"/>
    </source>
</evidence>
<feature type="transmembrane region" description="Helical" evidence="8">
    <location>
        <begin position="164"/>
        <end position="185"/>
    </location>
</feature>
<feature type="transmembrane region" description="Helical" evidence="8">
    <location>
        <begin position="197"/>
        <end position="219"/>
    </location>
</feature>
<keyword evidence="10" id="KW-1185">Reference proteome</keyword>
<organism evidence="9 10">
    <name type="scientific">Sporomusa acidovorans (strain ATCC 49682 / DSM 3132 / Mol)</name>
    <dbReference type="NCBI Taxonomy" id="1123286"/>
    <lineage>
        <taxon>Bacteria</taxon>
        <taxon>Bacillati</taxon>
        <taxon>Bacillota</taxon>
        <taxon>Negativicutes</taxon>
        <taxon>Selenomonadales</taxon>
        <taxon>Sporomusaceae</taxon>
        <taxon>Sporomusa</taxon>
    </lineage>
</organism>
<evidence type="ECO:0000256" key="8">
    <source>
        <dbReference type="SAM" id="Phobius"/>
    </source>
</evidence>
<comment type="subcellular location">
    <subcellularLocation>
        <location evidence="1">Cell membrane</location>
        <topology evidence="1">Multi-pass membrane protein</topology>
    </subcellularLocation>
</comment>
<dbReference type="InterPro" id="IPR004776">
    <property type="entry name" value="Mem_transp_PIN-like"/>
</dbReference>
<comment type="similarity">
    <text evidence="2">Belongs to the auxin efflux carrier (TC 2.A.69) family.</text>
</comment>
<evidence type="ECO:0000256" key="6">
    <source>
        <dbReference type="ARBA" id="ARBA00022989"/>
    </source>
</evidence>
<keyword evidence="6 8" id="KW-1133">Transmembrane helix</keyword>
<dbReference type="EMBL" id="CP155571">
    <property type="protein sequence ID" value="XFO72535.1"/>
    <property type="molecule type" value="Genomic_DNA"/>
</dbReference>
<keyword evidence="4" id="KW-1003">Cell membrane</keyword>
<sequence>MDYFYLVLTQLEIFTIIILLGIFAIKTKALNEFYLGDLSKLIMRLILPVMIFHKSVNGATRADMLFCFSEVVLSTVFMYGVLLAAGFILKRAFSLTGNYARVFHASTMFGNVGFIGIPLILGILPERGMLYMAIFTVIDQIMLWSIGFYLTVPEKKLEHGSLTANLKNIVNPAMLSILLAILFILMEWKLPVTLNKALGFVGDTTTPLSLIYIGGTFCFCNPRRFLTKTEYYAIVVVKMVAIPLFIFSTLRFFHVQPEIITFITTLAGMPSMAAIAMFARTNDSDEDCAVGAIMITTVLCLVTLPLVAYLTSC</sequence>
<feature type="transmembrane region" description="Helical" evidence="8">
    <location>
        <begin position="231"/>
        <end position="253"/>
    </location>
</feature>
<feature type="transmembrane region" description="Helical" evidence="8">
    <location>
        <begin position="32"/>
        <end position="51"/>
    </location>
</feature>
<dbReference type="RefSeq" id="WP_093791812.1">
    <property type="nucleotide sequence ID" value="NZ_CP155571.1"/>
</dbReference>
<feature type="transmembrane region" description="Helical" evidence="8">
    <location>
        <begin position="102"/>
        <end position="124"/>
    </location>
</feature>
<gene>
    <name evidence="9" type="ORF">SPACI_025880</name>
</gene>
<dbReference type="Proteomes" id="UP000216052">
    <property type="component" value="Chromosome"/>
</dbReference>
<keyword evidence="3" id="KW-0813">Transport</keyword>
<feature type="transmembrane region" description="Helical" evidence="8">
    <location>
        <begin position="130"/>
        <end position="152"/>
    </location>
</feature>
<evidence type="ECO:0000256" key="1">
    <source>
        <dbReference type="ARBA" id="ARBA00004651"/>
    </source>
</evidence>
<dbReference type="Pfam" id="PF03547">
    <property type="entry name" value="Mem_trans"/>
    <property type="match status" value="1"/>
</dbReference>
<dbReference type="InterPro" id="IPR038770">
    <property type="entry name" value="Na+/solute_symporter_sf"/>
</dbReference>
<feature type="transmembrane region" description="Helical" evidence="8">
    <location>
        <begin position="71"/>
        <end position="90"/>
    </location>
</feature>
<proteinExistence type="inferred from homology"/>
<feature type="transmembrane region" description="Helical" evidence="8">
    <location>
        <begin position="259"/>
        <end position="278"/>
    </location>
</feature>
<keyword evidence="5 8" id="KW-0812">Transmembrane</keyword>
<dbReference type="PANTHER" id="PTHR36838:SF1">
    <property type="entry name" value="SLR1864 PROTEIN"/>
    <property type="match status" value="1"/>
</dbReference>
<dbReference type="PANTHER" id="PTHR36838">
    <property type="entry name" value="AUXIN EFFLUX CARRIER FAMILY PROTEIN"/>
    <property type="match status" value="1"/>
</dbReference>
<protein>
    <recommendedName>
        <fullName evidence="11">Membrane transport protein</fullName>
    </recommendedName>
</protein>
<keyword evidence="7 8" id="KW-0472">Membrane</keyword>
<name>A0ABZ3J394_SPOA4</name>
<dbReference type="Gene3D" id="1.20.1530.20">
    <property type="match status" value="1"/>
</dbReference>
<evidence type="ECO:0000256" key="3">
    <source>
        <dbReference type="ARBA" id="ARBA00022448"/>
    </source>
</evidence>
<evidence type="ECO:0000256" key="2">
    <source>
        <dbReference type="ARBA" id="ARBA00010145"/>
    </source>
</evidence>
<accession>A0ABZ3J394</accession>
<reference evidence="9" key="1">
    <citation type="submission" date="2024-05" db="EMBL/GenBank/DDBJ databases">
        <title>Isolation and characterization of Sporomusa carbonis sp. nov., a carboxydotrophic hydrogenogen in the genus of Sporomusa isolated from a charcoal burning pile.</title>
        <authorList>
            <person name="Boeer T."/>
            <person name="Rosenbaum F."/>
            <person name="Eysell L."/>
            <person name="Mueller V."/>
            <person name="Daniel R."/>
            <person name="Poehlein A."/>
        </authorList>
    </citation>
    <scope>NUCLEOTIDE SEQUENCE [LARGE SCALE GENOMIC DNA]</scope>
    <source>
        <strain evidence="9">DSM 3132</strain>
    </source>
</reference>
<evidence type="ECO:0000256" key="4">
    <source>
        <dbReference type="ARBA" id="ARBA00022475"/>
    </source>
</evidence>
<evidence type="ECO:0000256" key="7">
    <source>
        <dbReference type="ARBA" id="ARBA00023136"/>
    </source>
</evidence>
<evidence type="ECO:0008006" key="11">
    <source>
        <dbReference type="Google" id="ProtNLM"/>
    </source>
</evidence>
<evidence type="ECO:0000256" key="5">
    <source>
        <dbReference type="ARBA" id="ARBA00022692"/>
    </source>
</evidence>
<evidence type="ECO:0000313" key="10">
    <source>
        <dbReference type="Proteomes" id="UP000216052"/>
    </source>
</evidence>